<evidence type="ECO:0000313" key="2">
    <source>
        <dbReference type="EMBL" id="MTB72882.1"/>
    </source>
</evidence>
<dbReference type="PANTHER" id="PTHR39328:SF1">
    <property type="entry name" value="BLL2871 PROTEIN"/>
    <property type="match status" value="1"/>
</dbReference>
<dbReference type="InterPro" id="IPR014927">
    <property type="entry name" value="PG-bd_2"/>
</dbReference>
<accession>A0A6I3IFR5</accession>
<dbReference type="SUPFAM" id="SSF56235">
    <property type="entry name" value="N-terminal nucleophile aminohydrolases (Ntn hydrolases)"/>
    <property type="match status" value="1"/>
</dbReference>
<organism evidence="2 3">
    <name type="scientific">Arsenicicoccus cauae</name>
    <dbReference type="NCBI Taxonomy" id="2663847"/>
    <lineage>
        <taxon>Bacteria</taxon>
        <taxon>Bacillati</taxon>
        <taxon>Actinomycetota</taxon>
        <taxon>Actinomycetes</taxon>
        <taxon>Micrococcales</taxon>
        <taxon>Intrasporangiaceae</taxon>
        <taxon>Arsenicicoccus</taxon>
    </lineage>
</organism>
<evidence type="ECO:0000313" key="3">
    <source>
        <dbReference type="Proteomes" id="UP000431092"/>
    </source>
</evidence>
<sequence>MTFSIVANVGDAYGVAVASRFLAASGPVAMVRPGVGAVASQALANAGYRVAALDRLEEGLTADEALARITGEDSQAATRQVGIVGATSQVTFTGADCVPWCGGVAGRDADGGYAIQGNILTGEEVVTSMERTWLEGAHLPFVDRLVETLLAGDRAGGDRRGRQSAGVYATFPGAGYDACGVLADLRVDDHPQPVQELHRLVALNELHFGRPTKVLPLEGPLLEDVRERLERLGYAGDVATALGAWGAMENLEMRLTPDGIDARVLQVLREQTLPPEQTSERFPTF</sequence>
<dbReference type="Pfam" id="PF08823">
    <property type="entry name" value="PG_binding_2"/>
    <property type="match status" value="1"/>
</dbReference>
<dbReference type="Proteomes" id="UP000431092">
    <property type="component" value="Unassembled WGS sequence"/>
</dbReference>
<dbReference type="PANTHER" id="PTHR39328">
    <property type="entry name" value="BLL2871 PROTEIN"/>
    <property type="match status" value="1"/>
</dbReference>
<keyword evidence="3" id="KW-1185">Reference proteome</keyword>
<dbReference type="InterPro" id="IPR010430">
    <property type="entry name" value="DUF1028"/>
</dbReference>
<dbReference type="Gene3D" id="3.60.20.10">
    <property type="entry name" value="Glutamine Phosphoribosylpyrophosphate, subunit 1, domain 1"/>
    <property type="match status" value="1"/>
</dbReference>
<proteinExistence type="predicted"/>
<evidence type="ECO:0000259" key="1">
    <source>
        <dbReference type="Pfam" id="PF08823"/>
    </source>
</evidence>
<reference evidence="2 3" key="1">
    <citation type="submission" date="2019-11" db="EMBL/GenBank/DDBJ databases">
        <title>Whole genome sequencing identifies a novel species of the genus Arsenicicoccus isolated from human blood.</title>
        <authorList>
            <person name="Jeong J.H."/>
            <person name="Kweon O.J."/>
            <person name="Kim H.R."/>
            <person name="Kim T.-H."/>
            <person name="Ha S.-M."/>
            <person name="Lee M.-K."/>
        </authorList>
    </citation>
    <scope>NUCLEOTIDE SEQUENCE [LARGE SCALE GENOMIC DNA]</scope>
    <source>
        <strain evidence="2 3">MKL-02</strain>
    </source>
</reference>
<dbReference type="EMBL" id="WLVL01000040">
    <property type="protein sequence ID" value="MTB72882.1"/>
    <property type="molecule type" value="Genomic_DNA"/>
</dbReference>
<protein>
    <submittedName>
        <fullName evidence="2">DUF1028 domain-containing protein</fullName>
    </submittedName>
</protein>
<dbReference type="Pfam" id="PF06267">
    <property type="entry name" value="DUF1028"/>
    <property type="match status" value="1"/>
</dbReference>
<comment type="caution">
    <text evidence="2">The sequence shown here is derived from an EMBL/GenBank/DDBJ whole genome shotgun (WGS) entry which is preliminary data.</text>
</comment>
<dbReference type="AlphaFoldDB" id="A0A6I3IFR5"/>
<gene>
    <name evidence="2" type="ORF">GGG17_13085</name>
</gene>
<feature type="domain" description="Putative peptidoglycan binding" evidence="1">
    <location>
        <begin position="210"/>
        <end position="268"/>
    </location>
</feature>
<name>A0A6I3IFR5_9MICO</name>
<dbReference type="RefSeq" id="WP_154594128.1">
    <property type="nucleotide sequence ID" value="NZ_WLVL01000040.1"/>
</dbReference>
<dbReference type="InterPro" id="IPR029055">
    <property type="entry name" value="Ntn_hydrolases_N"/>
</dbReference>